<dbReference type="InterPro" id="IPR058248">
    <property type="entry name" value="Lxx211020-like"/>
</dbReference>
<gene>
    <name evidence="3" type="ORF">SAMN05421850_10497</name>
</gene>
<dbReference type="OrthoDB" id="9796962at2"/>
<evidence type="ECO:0000313" key="3">
    <source>
        <dbReference type="EMBL" id="SDI64498.1"/>
    </source>
</evidence>
<feature type="region of interest" description="Disordered" evidence="1">
    <location>
        <begin position="145"/>
        <end position="166"/>
    </location>
</feature>
<evidence type="ECO:0000313" key="4">
    <source>
        <dbReference type="Proteomes" id="UP000199340"/>
    </source>
</evidence>
<feature type="signal peptide" evidence="2">
    <location>
        <begin position="1"/>
        <end position="22"/>
    </location>
</feature>
<name>A0A1G8M9A0_9RHOB</name>
<sequence length="166" mass="17826">MSIKSTLFAAAAAVAFAMPAFAADITVDDPYARASSMMSSSGAAFMIIHNNTDTDDQLVGAASDVAEKVELHTHKEDENGVMRMLHVEEGFAIPAGGTIEMVRGGHHVMFLGLKEEMQQGDVISVTLQFEKAGDVTVEVPVDLERKPMHGNMNNGNMNNGQMKQSD</sequence>
<dbReference type="AlphaFoldDB" id="A0A1G8M9A0"/>
<evidence type="ECO:0008006" key="5">
    <source>
        <dbReference type="Google" id="ProtNLM"/>
    </source>
</evidence>
<dbReference type="InterPro" id="IPR036182">
    <property type="entry name" value="PCuAC_sf"/>
</dbReference>
<evidence type="ECO:0000256" key="2">
    <source>
        <dbReference type="SAM" id="SignalP"/>
    </source>
</evidence>
<keyword evidence="4" id="KW-1185">Reference proteome</keyword>
<accession>A0A1G8M9A0</accession>
<feature type="chain" id="PRO_5011501020" description="Copper(I)-binding protein" evidence="2">
    <location>
        <begin position="23"/>
        <end position="166"/>
    </location>
</feature>
<dbReference type="Pfam" id="PF04314">
    <property type="entry name" value="PCuAC"/>
    <property type="match status" value="1"/>
</dbReference>
<organism evidence="3 4">
    <name type="scientific">Lutimaribacter saemankumensis</name>
    <dbReference type="NCBI Taxonomy" id="490829"/>
    <lineage>
        <taxon>Bacteria</taxon>
        <taxon>Pseudomonadati</taxon>
        <taxon>Pseudomonadota</taxon>
        <taxon>Alphaproteobacteria</taxon>
        <taxon>Rhodobacterales</taxon>
        <taxon>Roseobacteraceae</taxon>
        <taxon>Lutimaribacter</taxon>
    </lineage>
</organism>
<evidence type="ECO:0000256" key="1">
    <source>
        <dbReference type="SAM" id="MobiDB-lite"/>
    </source>
</evidence>
<dbReference type="SUPFAM" id="SSF110087">
    <property type="entry name" value="DR1885-like metal-binding protein"/>
    <property type="match status" value="1"/>
</dbReference>
<feature type="compositionally biased region" description="Low complexity" evidence="1">
    <location>
        <begin position="150"/>
        <end position="160"/>
    </location>
</feature>
<protein>
    <recommendedName>
        <fullName evidence="5">Copper(I)-binding protein</fullName>
    </recommendedName>
</protein>
<dbReference type="InterPro" id="IPR007410">
    <property type="entry name" value="LpqE-like"/>
</dbReference>
<reference evidence="3 4" key="1">
    <citation type="submission" date="2016-10" db="EMBL/GenBank/DDBJ databases">
        <authorList>
            <person name="de Groot N.N."/>
        </authorList>
    </citation>
    <scope>NUCLEOTIDE SEQUENCE [LARGE SCALE GENOMIC DNA]</scope>
    <source>
        <strain evidence="3 4">DSM 28010</strain>
    </source>
</reference>
<dbReference type="PANTHER" id="PTHR36302">
    <property type="entry name" value="BLR7088 PROTEIN"/>
    <property type="match status" value="1"/>
</dbReference>
<dbReference type="Proteomes" id="UP000199340">
    <property type="component" value="Unassembled WGS sequence"/>
</dbReference>
<keyword evidence="2" id="KW-0732">Signal</keyword>
<dbReference type="STRING" id="490829.SAMN05421850_10497"/>
<dbReference type="Gene3D" id="2.60.40.1890">
    <property type="entry name" value="PCu(A)C copper chaperone"/>
    <property type="match status" value="1"/>
</dbReference>
<dbReference type="EMBL" id="FNEB01000004">
    <property type="protein sequence ID" value="SDI64498.1"/>
    <property type="molecule type" value="Genomic_DNA"/>
</dbReference>
<dbReference type="RefSeq" id="WP_090028443.1">
    <property type="nucleotide sequence ID" value="NZ_FNEB01000004.1"/>
</dbReference>
<dbReference type="PANTHER" id="PTHR36302:SF1">
    <property type="entry name" value="COPPER CHAPERONE PCU(A)C"/>
    <property type="match status" value="1"/>
</dbReference>
<proteinExistence type="predicted"/>